<dbReference type="EMBL" id="LVVM01004297">
    <property type="protein sequence ID" value="OJA13217.1"/>
    <property type="molecule type" value="Genomic_DNA"/>
</dbReference>
<reference evidence="1 2" key="1">
    <citation type="submission" date="2016-03" db="EMBL/GenBank/DDBJ databases">
        <title>Comparative genomics of the ectomycorrhizal sister species Rhizopogon vinicolor and Rhizopogon vesiculosus (Basidiomycota: Boletales) reveals a divergence of the mating type B locus.</title>
        <authorList>
            <person name="Mujic A.B."/>
            <person name="Kuo A."/>
            <person name="Tritt A."/>
            <person name="Lipzen A."/>
            <person name="Chen C."/>
            <person name="Johnson J."/>
            <person name="Sharma A."/>
            <person name="Barry K."/>
            <person name="Grigoriev I.V."/>
            <person name="Spatafora J.W."/>
        </authorList>
    </citation>
    <scope>NUCLEOTIDE SEQUENCE [LARGE SCALE GENOMIC DNA]</scope>
    <source>
        <strain evidence="1 2">AM-OR11-056</strain>
    </source>
</reference>
<dbReference type="AlphaFoldDB" id="A0A1J8QHY5"/>
<organism evidence="1 2">
    <name type="scientific">Rhizopogon vesiculosus</name>
    <dbReference type="NCBI Taxonomy" id="180088"/>
    <lineage>
        <taxon>Eukaryota</taxon>
        <taxon>Fungi</taxon>
        <taxon>Dikarya</taxon>
        <taxon>Basidiomycota</taxon>
        <taxon>Agaricomycotina</taxon>
        <taxon>Agaricomycetes</taxon>
        <taxon>Agaricomycetidae</taxon>
        <taxon>Boletales</taxon>
        <taxon>Suillineae</taxon>
        <taxon>Rhizopogonaceae</taxon>
        <taxon>Rhizopogon</taxon>
    </lineage>
</organism>
<comment type="caution">
    <text evidence="1">The sequence shown here is derived from an EMBL/GenBank/DDBJ whole genome shotgun (WGS) entry which is preliminary data.</text>
</comment>
<dbReference type="Proteomes" id="UP000183567">
    <property type="component" value="Unassembled WGS sequence"/>
</dbReference>
<keyword evidence="2" id="KW-1185">Reference proteome</keyword>
<proteinExistence type="predicted"/>
<name>A0A1J8QHY5_9AGAM</name>
<accession>A0A1J8QHY5</accession>
<sequence>MATNDIRDTLSGAAPQHLLYFPRALLLMDTTVEYICDYTTPTPIPRTNAELPTLSPAHCAFSELRTELRRTKARQGTPPRGHDC</sequence>
<evidence type="ECO:0000313" key="1">
    <source>
        <dbReference type="EMBL" id="OJA13217.1"/>
    </source>
</evidence>
<evidence type="ECO:0000313" key="2">
    <source>
        <dbReference type="Proteomes" id="UP000183567"/>
    </source>
</evidence>
<gene>
    <name evidence="1" type="ORF">AZE42_12312</name>
</gene>
<protein>
    <submittedName>
        <fullName evidence="1">Uncharacterized protein</fullName>
    </submittedName>
</protein>